<name>A0A0D8HMJ0_9ACTN</name>
<gene>
    <name evidence="2" type="ORF">AXFE_01060</name>
</gene>
<reference evidence="2 3" key="1">
    <citation type="submission" date="2015-01" db="EMBL/GenBank/DDBJ databases">
        <title>Draft genome of the acidophilic iron oxidizer Acidithrix ferrooxidans strain Py-F3.</title>
        <authorList>
            <person name="Poehlein A."/>
            <person name="Eisen S."/>
            <person name="Schloemann M."/>
            <person name="Johnson B.D."/>
            <person name="Daniel R."/>
            <person name="Muehling M."/>
        </authorList>
    </citation>
    <scope>NUCLEOTIDE SEQUENCE [LARGE SCALE GENOMIC DNA]</scope>
    <source>
        <strain evidence="2 3">Py-F3</strain>
    </source>
</reference>
<dbReference type="EMBL" id="JXYS01000001">
    <property type="protein sequence ID" value="KJF19069.1"/>
    <property type="molecule type" value="Genomic_DNA"/>
</dbReference>
<sequence>MKAIISRHYGFTHGPNAEAGPQIKDNKESMEIIEALVGFGYKTKPSQVRWGFPNDRPRSFQGNLAEHRKCCFIHLGT</sequence>
<evidence type="ECO:0000313" key="2">
    <source>
        <dbReference type="EMBL" id="KJF19069.1"/>
    </source>
</evidence>
<feature type="region of interest" description="Disordered" evidence="1">
    <location>
        <begin position="1"/>
        <end position="22"/>
    </location>
</feature>
<comment type="caution">
    <text evidence="2">The sequence shown here is derived from an EMBL/GenBank/DDBJ whole genome shotgun (WGS) entry which is preliminary data.</text>
</comment>
<keyword evidence="3" id="KW-1185">Reference proteome</keyword>
<protein>
    <submittedName>
        <fullName evidence="2">Uncharacterized protein</fullName>
    </submittedName>
</protein>
<evidence type="ECO:0000256" key="1">
    <source>
        <dbReference type="SAM" id="MobiDB-lite"/>
    </source>
</evidence>
<accession>A0A0D8HMJ0</accession>
<dbReference type="Proteomes" id="UP000032360">
    <property type="component" value="Unassembled WGS sequence"/>
</dbReference>
<evidence type="ECO:0000313" key="3">
    <source>
        <dbReference type="Proteomes" id="UP000032360"/>
    </source>
</evidence>
<dbReference type="AlphaFoldDB" id="A0A0D8HMJ0"/>
<organism evidence="2 3">
    <name type="scientific">Acidithrix ferrooxidans</name>
    <dbReference type="NCBI Taxonomy" id="1280514"/>
    <lineage>
        <taxon>Bacteria</taxon>
        <taxon>Bacillati</taxon>
        <taxon>Actinomycetota</taxon>
        <taxon>Acidimicrobiia</taxon>
        <taxon>Acidimicrobiales</taxon>
        <taxon>Acidimicrobiaceae</taxon>
        <taxon>Acidithrix</taxon>
    </lineage>
</organism>
<proteinExistence type="predicted"/>